<keyword evidence="1" id="KW-0802">TPR repeat</keyword>
<protein>
    <submittedName>
        <fullName evidence="4">Uncharacterized protein</fullName>
    </submittedName>
</protein>
<keyword evidence="2" id="KW-0175">Coiled coil</keyword>
<feature type="repeat" description="TPR" evidence="1">
    <location>
        <begin position="350"/>
        <end position="383"/>
    </location>
</feature>
<feature type="compositionally biased region" description="Low complexity" evidence="3">
    <location>
        <begin position="120"/>
        <end position="142"/>
    </location>
</feature>
<reference evidence="4 5" key="1">
    <citation type="journal article" date="2015" name="Sci. Rep.">
        <title>Genome of the facultative scuticociliatosis pathogen Pseudocohnilembus persalinus provides insight into its virulence through horizontal gene transfer.</title>
        <authorList>
            <person name="Xiong J."/>
            <person name="Wang G."/>
            <person name="Cheng J."/>
            <person name="Tian M."/>
            <person name="Pan X."/>
            <person name="Warren A."/>
            <person name="Jiang C."/>
            <person name="Yuan D."/>
            <person name="Miao W."/>
        </authorList>
    </citation>
    <scope>NUCLEOTIDE SEQUENCE [LARGE SCALE GENOMIC DNA]</scope>
    <source>
        <strain evidence="4">36N120E</strain>
    </source>
</reference>
<dbReference type="InParanoid" id="A0A0V0QAS6"/>
<dbReference type="SUPFAM" id="SSF48452">
    <property type="entry name" value="TPR-like"/>
    <property type="match status" value="1"/>
</dbReference>
<comment type="caution">
    <text evidence="4">The sequence shown here is derived from an EMBL/GenBank/DDBJ whole genome shotgun (WGS) entry which is preliminary data.</text>
</comment>
<evidence type="ECO:0000313" key="5">
    <source>
        <dbReference type="Proteomes" id="UP000054937"/>
    </source>
</evidence>
<accession>A0A0V0QAS6</accession>
<dbReference type="Pfam" id="PF00515">
    <property type="entry name" value="TPR_1"/>
    <property type="match status" value="1"/>
</dbReference>
<evidence type="ECO:0000313" key="4">
    <source>
        <dbReference type="EMBL" id="KRW99298.1"/>
    </source>
</evidence>
<organism evidence="4 5">
    <name type="scientific">Pseudocohnilembus persalinus</name>
    <name type="common">Ciliate</name>
    <dbReference type="NCBI Taxonomy" id="266149"/>
    <lineage>
        <taxon>Eukaryota</taxon>
        <taxon>Sar</taxon>
        <taxon>Alveolata</taxon>
        <taxon>Ciliophora</taxon>
        <taxon>Intramacronucleata</taxon>
        <taxon>Oligohymenophorea</taxon>
        <taxon>Scuticociliatia</taxon>
        <taxon>Philasterida</taxon>
        <taxon>Pseudocohnilembidae</taxon>
        <taxon>Pseudocohnilembus</taxon>
    </lineage>
</organism>
<dbReference type="InterPro" id="IPR019734">
    <property type="entry name" value="TPR_rpt"/>
</dbReference>
<evidence type="ECO:0000256" key="1">
    <source>
        <dbReference type="PROSITE-ProRule" id="PRU00339"/>
    </source>
</evidence>
<dbReference type="Gene3D" id="1.25.40.10">
    <property type="entry name" value="Tetratricopeptide repeat domain"/>
    <property type="match status" value="2"/>
</dbReference>
<keyword evidence="5" id="KW-1185">Reference proteome</keyword>
<dbReference type="Proteomes" id="UP000054937">
    <property type="component" value="Unassembled WGS sequence"/>
</dbReference>
<dbReference type="InterPro" id="IPR011990">
    <property type="entry name" value="TPR-like_helical_dom_sf"/>
</dbReference>
<feature type="compositionally biased region" description="Polar residues" evidence="3">
    <location>
        <begin position="92"/>
        <end position="113"/>
    </location>
</feature>
<feature type="coiled-coil region" evidence="2">
    <location>
        <begin position="458"/>
        <end position="509"/>
    </location>
</feature>
<dbReference type="EMBL" id="LDAU01000215">
    <property type="protein sequence ID" value="KRW99298.1"/>
    <property type="molecule type" value="Genomic_DNA"/>
</dbReference>
<feature type="region of interest" description="Disordered" evidence="3">
    <location>
        <begin position="83"/>
        <end position="147"/>
    </location>
</feature>
<evidence type="ECO:0000256" key="2">
    <source>
        <dbReference type="SAM" id="Coils"/>
    </source>
</evidence>
<feature type="repeat" description="TPR" evidence="1">
    <location>
        <begin position="418"/>
        <end position="451"/>
    </location>
</feature>
<dbReference type="PROSITE" id="PS50005">
    <property type="entry name" value="TPR"/>
    <property type="match status" value="2"/>
</dbReference>
<name>A0A0V0QAS6_PSEPJ</name>
<dbReference type="AlphaFoldDB" id="A0A0V0QAS6"/>
<sequence>MNTYTQILKAQIDTDQKEFDNGISRNNQILIQTNQSIQNQESSEVIIDEIEEFRQQDFNQNGIQLLKEQSSKYQQVTKKIEKYNKKGRRNSNKSVNIQSSQKTIPANGNQNNTDLKEQQQIKQPNYKQNKNNKNSKQINKNQCQTNYPQNTKRFLRSHSKQLLKLKTQISETPRTKKIHDQVLQMKLNLLTSYQLLQKKIAQKKLWRPEILSEILDFAFQNTTTHLKKALHAQEEKLRSSLFLMNKQKQNQLLTWNYLLVDKSKKVQFQTDLLSQNIKSLENYGKILKKGVGRNPPKEVIQNIKKEFMMFEYEPGFFIKKQGMEFYDKENYTQAIEQFNVYLEQYNHTNKTAIINRGLSYMKLKKFDKALEDLQNCHKLYPQCHTGFMYSGWVKYQQSNLESALYDLLIAQELNNQDIYVYIYLSLTFMKLKVFDKSEEACLNALKLNPNNVFAQAVLHKIKTQKVFAKNQQKQLNNNIKIMNNIQEQNQILQNYRIKLQQEIDQQLEQQIIPQIEE</sequence>
<gene>
    <name evidence="4" type="ORF">PPERSA_07070</name>
</gene>
<dbReference type="SMART" id="SM00028">
    <property type="entry name" value="TPR"/>
    <property type="match status" value="3"/>
</dbReference>
<proteinExistence type="predicted"/>
<evidence type="ECO:0000256" key="3">
    <source>
        <dbReference type="SAM" id="MobiDB-lite"/>
    </source>
</evidence>